<dbReference type="InterPro" id="IPR011547">
    <property type="entry name" value="SLC26A/SulP_dom"/>
</dbReference>
<dbReference type="EMBL" id="JADQAZ010000001">
    <property type="protein sequence ID" value="MBT0956157.1"/>
    <property type="molecule type" value="Genomic_DNA"/>
</dbReference>
<evidence type="ECO:0000259" key="6">
    <source>
        <dbReference type="PROSITE" id="PS50801"/>
    </source>
</evidence>
<feature type="transmembrane region" description="Helical" evidence="5">
    <location>
        <begin position="379"/>
        <end position="396"/>
    </location>
</feature>
<sequence>MRYQDLFPPIHWLAKSNRSTLRADAFAGFTGAAIVLPQGVAFAAIAGLPPEYGLYTAMITAVVAALFGSSMIMISGPTTAISAILFATISDFARPLSAEFIELALMMTVLVGLFQIAAGAARLGGLVALVSHSVMTAFTAAAAVLIAVSQLAGALELHVEQGGNVLERLMQLFEHAPETNTLAMIIGASTLASALVLQRIAPKLPVFLIALVVGSGVGYWLDAANNGVSMIGALPDIVPSFHQPQTSFSDIAMLAPGAAAIALVGLLEAISISRAFALRRNEDFDANQEMLGQGVSNVVGGFFQCYAGSGSFTRSGVNALAGAVTPMSGIFASFFLLLILFFVAPLVAHIPTPAMSSLILLVAWNLIDFGELSHIFKSRSTDAVIVILTFTAGILIELDFAIYVGVIASLCVFVYASAYPALTVTAPSSPKEGGLRKFREMTDAKTQKCPQLMILALNGPLFFGSVDHVGSRIKKLRKENPKQVHMVLILTGVGKLDLAGADLLKATALDLQANGGSFGIVATYPPLIEALRRFGVNDVIGADGVSVSKGVAISRATARLDKKICKVCLKDVFGECDSLRDA</sequence>
<dbReference type="Pfam" id="PF00916">
    <property type="entry name" value="Sulfate_transp"/>
    <property type="match status" value="1"/>
</dbReference>
<dbReference type="PANTHER" id="PTHR11814">
    <property type="entry name" value="SULFATE TRANSPORTER"/>
    <property type="match status" value="1"/>
</dbReference>
<evidence type="ECO:0000313" key="8">
    <source>
        <dbReference type="Proteomes" id="UP001315686"/>
    </source>
</evidence>
<feature type="domain" description="STAS" evidence="6">
    <location>
        <begin position="442"/>
        <end position="556"/>
    </location>
</feature>
<accession>A0AAP2G6T8</accession>
<feature type="transmembrane region" description="Helical" evidence="5">
    <location>
        <begin position="179"/>
        <end position="197"/>
    </location>
</feature>
<evidence type="ECO:0000256" key="1">
    <source>
        <dbReference type="ARBA" id="ARBA00004141"/>
    </source>
</evidence>
<dbReference type="CDD" id="cd07042">
    <property type="entry name" value="STAS_SulP_like_sulfate_transporter"/>
    <property type="match status" value="1"/>
</dbReference>
<dbReference type="GO" id="GO:0055085">
    <property type="term" value="P:transmembrane transport"/>
    <property type="evidence" value="ECO:0007669"/>
    <property type="project" value="InterPro"/>
</dbReference>
<keyword evidence="2 5" id="KW-0812">Transmembrane</keyword>
<evidence type="ECO:0000313" key="7">
    <source>
        <dbReference type="EMBL" id="MBT0956157.1"/>
    </source>
</evidence>
<dbReference type="InterPro" id="IPR036513">
    <property type="entry name" value="STAS_dom_sf"/>
</dbReference>
<feature type="transmembrane region" description="Helical" evidence="5">
    <location>
        <begin position="52"/>
        <end position="72"/>
    </location>
</feature>
<evidence type="ECO:0000256" key="2">
    <source>
        <dbReference type="ARBA" id="ARBA00022692"/>
    </source>
</evidence>
<dbReference type="Pfam" id="PF01740">
    <property type="entry name" value="STAS"/>
    <property type="match status" value="1"/>
</dbReference>
<keyword evidence="8" id="KW-1185">Reference proteome</keyword>
<feature type="transmembrane region" description="Helical" evidence="5">
    <location>
        <begin position="319"/>
        <end position="344"/>
    </location>
</feature>
<feature type="transmembrane region" description="Helical" evidence="5">
    <location>
        <begin position="103"/>
        <end position="130"/>
    </location>
</feature>
<comment type="caution">
    <text evidence="7">The sequence shown here is derived from an EMBL/GenBank/DDBJ whole genome shotgun (WGS) entry which is preliminary data.</text>
</comment>
<keyword evidence="3 5" id="KW-1133">Transmembrane helix</keyword>
<dbReference type="Gene3D" id="3.30.750.24">
    <property type="entry name" value="STAS domain"/>
    <property type="match status" value="1"/>
</dbReference>
<dbReference type="InterPro" id="IPR001902">
    <property type="entry name" value="SLC26A/SulP_fam"/>
</dbReference>
<dbReference type="SUPFAM" id="SSF52091">
    <property type="entry name" value="SpoIIaa-like"/>
    <property type="match status" value="1"/>
</dbReference>
<keyword evidence="4 5" id="KW-0472">Membrane</keyword>
<dbReference type="Proteomes" id="UP001315686">
    <property type="component" value="Unassembled WGS sequence"/>
</dbReference>
<evidence type="ECO:0000256" key="4">
    <source>
        <dbReference type="ARBA" id="ARBA00023136"/>
    </source>
</evidence>
<dbReference type="PROSITE" id="PS50801">
    <property type="entry name" value="STAS"/>
    <property type="match status" value="1"/>
</dbReference>
<evidence type="ECO:0000256" key="5">
    <source>
        <dbReference type="SAM" id="Phobius"/>
    </source>
</evidence>
<evidence type="ECO:0000256" key="3">
    <source>
        <dbReference type="ARBA" id="ARBA00022989"/>
    </source>
</evidence>
<organism evidence="7 8">
    <name type="scientific">Harenicola maris</name>
    <dbReference type="NCBI Taxonomy" id="2841044"/>
    <lineage>
        <taxon>Bacteria</taxon>
        <taxon>Pseudomonadati</taxon>
        <taxon>Pseudomonadota</taxon>
        <taxon>Alphaproteobacteria</taxon>
        <taxon>Rhodobacterales</taxon>
        <taxon>Paracoccaceae</taxon>
        <taxon>Harenicola</taxon>
    </lineage>
</organism>
<dbReference type="GO" id="GO:0016020">
    <property type="term" value="C:membrane"/>
    <property type="evidence" value="ECO:0007669"/>
    <property type="project" value="UniProtKB-SubCell"/>
</dbReference>
<name>A0AAP2G6T8_9RHOB</name>
<feature type="transmembrane region" description="Helical" evidence="5">
    <location>
        <begin position="25"/>
        <end position="46"/>
    </location>
</feature>
<dbReference type="RefSeq" id="WP_327792368.1">
    <property type="nucleotide sequence ID" value="NZ_JADQAZ010000001.1"/>
</dbReference>
<dbReference type="AlphaFoldDB" id="A0AAP2G6T8"/>
<protein>
    <submittedName>
        <fullName evidence="7">SulP family inorganic anion transporter</fullName>
    </submittedName>
</protein>
<comment type="subcellular location">
    <subcellularLocation>
        <location evidence="1">Membrane</location>
        <topology evidence="1">Multi-pass membrane protein</topology>
    </subcellularLocation>
</comment>
<feature type="transmembrane region" description="Helical" evidence="5">
    <location>
        <begin position="251"/>
        <end position="270"/>
    </location>
</feature>
<reference evidence="7 8" key="1">
    <citation type="journal article" date="2021" name="Arch. Microbiol.">
        <title>Harenicola maris gen. nov., sp. nov. isolated from the Sea of Japan shallow sediments.</title>
        <authorList>
            <person name="Romanenko L.A."/>
            <person name="Kurilenko V.V."/>
            <person name="Chernysheva N.Y."/>
            <person name="Tekutyeva L.A."/>
            <person name="Velansky P.V."/>
            <person name="Svetashev V.I."/>
            <person name="Isaeva M.P."/>
        </authorList>
    </citation>
    <scope>NUCLEOTIDE SEQUENCE [LARGE SCALE GENOMIC DNA]</scope>
    <source>
        <strain evidence="7 8">KMM 3653</strain>
    </source>
</reference>
<gene>
    <name evidence="7" type="ORF">IV417_02055</name>
</gene>
<proteinExistence type="predicted"/>
<dbReference type="InterPro" id="IPR002645">
    <property type="entry name" value="STAS_dom"/>
</dbReference>
<feature type="transmembrane region" description="Helical" evidence="5">
    <location>
        <begin position="204"/>
        <end position="221"/>
    </location>
</feature>
<feature type="transmembrane region" description="Helical" evidence="5">
    <location>
        <begin position="350"/>
        <end position="367"/>
    </location>
</feature>